<keyword evidence="5 13" id="KW-0812">Transmembrane</keyword>
<keyword evidence="4 14" id="KW-0808">Transferase</keyword>
<organism evidence="14 15">
    <name type="scientific">Jaminaea rosea</name>
    <dbReference type="NCBI Taxonomy" id="1569628"/>
    <lineage>
        <taxon>Eukaryota</taxon>
        <taxon>Fungi</taxon>
        <taxon>Dikarya</taxon>
        <taxon>Basidiomycota</taxon>
        <taxon>Ustilaginomycotina</taxon>
        <taxon>Exobasidiomycetes</taxon>
        <taxon>Microstromatales</taxon>
        <taxon>Microstromatales incertae sedis</taxon>
        <taxon>Jaminaea</taxon>
    </lineage>
</organism>
<name>A0A316URC0_9BASI</name>
<feature type="transmembrane region" description="Helical" evidence="13">
    <location>
        <begin position="684"/>
        <end position="708"/>
    </location>
</feature>
<dbReference type="GO" id="GO:0031966">
    <property type="term" value="C:mitochondrial membrane"/>
    <property type="evidence" value="ECO:0007669"/>
    <property type="project" value="UniProtKB-SubCell"/>
</dbReference>
<evidence type="ECO:0000256" key="2">
    <source>
        <dbReference type="ARBA" id="ARBA00005985"/>
    </source>
</evidence>
<accession>A0A316URC0</accession>
<evidence type="ECO:0000256" key="9">
    <source>
        <dbReference type="ARBA" id="ARBA00023133"/>
    </source>
</evidence>
<dbReference type="Gene3D" id="1.10.357.140">
    <property type="entry name" value="UbiA prenyltransferase"/>
    <property type="match status" value="1"/>
</dbReference>
<dbReference type="GeneID" id="37027997"/>
<protein>
    <recommendedName>
        <fullName evidence="3">Protoheme IX farnesyltransferase, mitochondrial</fullName>
    </recommendedName>
    <alternativeName>
        <fullName evidence="11">Heme O synthase</fullName>
    </alternativeName>
</protein>
<dbReference type="GO" id="GO:0008495">
    <property type="term" value="F:protoheme IX farnesyltransferase activity"/>
    <property type="evidence" value="ECO:0007669"/>
    <property type="project" value="InterPro"/>
</dbReference>
<evidence type="ECO:0000256" key="8">
    <source>
        <dbReference type="ARBA" id="ARBA00023128"/>
    </source>
</evidence>
<dbReference type="GO" id="GO:0006784">
    <property type="term" value="P:heme A biosynthetic process"/>
    <property type="evidence" value="ECO:0007669"/>
    <property type="project" value="TreeGrafter"/>
</dbReference>
<dbReference type="CDD" id="cd13957">
    <property type="entry name" value="PT_UbiA_Cox10"/>
    <property type="match status" value="1"/>
</dbReference>
<proteinExistence type="inferred from homology"/>
<dbReference type="PANTHER" id="PTHR43448">
    <property type="entry name" value="PROTOHEME IX FARNESYLTRANSFERASE, MITOCHONDRIAL"/>
    <property type="match status" value="1"/>
</dbReference>
<feature type="compositionally biased region" description="Low complexity" evidence="12">
    <location>
        <begin position="412"/>
        <end position="437"/>
    </location>
</feature>
<dbReference type="InterPro" id="IPR030470">
    <property type="entry name" value="UbiA_prenylTrfase_CS"/>
</dbReference>
<evidence type="ECO:0000256" key="1">
    <source>
        <dbReference type="ARBA" id="ARBA00004225"/>
    </source>
</evidence>
<feature type="region of interest" description="Disordered" evidence="12">
    <location>
        <begin position="379"/>
        <end position="437"/>
    </location>
</feature>
<keyword evidence="9" id="KW-0350">Heme biosynthesis</keyword>
<evidence type="ECO:0000256" key="10">
    <source>
        <dbReference type="ARBA" id="ARBA00023136"/>
    </source>
</evidence>
<feature type="region of interest" description="Disordered" evidence="12">
    <location>
        <begin position="463"/>
        <end position="490"/>
    </location>
</feature>
<feature type="compositionally biased region" description="Polar residues" evidence="12">
    <location>
        <begin position="463"/>
        <end position="481"/>
    </location>
</feature>
<evidence type="ECO:0000256" key="7">
    <source>
        <dbReference type="ARBA" id="ARBA00022989"/>
    </source>
</evidence>
<evidence type="ECO:0000256" key="3">
    <source>
        <dbReference type="ARBA" id="ARBA00016335"/>
    </source>
</evidence>
<keyword evidence="7 13" id="KW-1133">Transmembrane helix</keyword>
<evidence type="ECO:0000256" key="13">
    <source>
        <dbReference type="SAM" id="Phobius"/>
    </source>
</evidence>
<evidence type="ECO:0000256" key="11">
    <source>
        <dbReference type="ARBA" id="ARBA00030253"/>
    </source>
</evidence>
<evidence type="ECO:0000256" key="5">
    <source>
        <dbReference type="ARBA" id="ARBA00022692"/>
    </source>
</evidence>
<feature type="transmembrane region" description="Helical" evidence="13">
    <location>
        <begin position="624"/>
        <end position="641"/>
    </location>
</feature>
<evidence type="ECO:0000256" key="6">
    <source>
        <dbReference type="ARBA" id="ARBA00022946"/>
    </source>
</evidence>
<evidence type="ECO:0000313" key="15">
    <source>
        <dbReference type="Proteomes" id="UP000245884"/>
    </source>
</evidence>
<feature type="transmembrane region" description="Helical" evidence="13">
    <location>
        <begin position="556"/>
        <end position="576"/>
    </location>
</feature>
<keyword evidence="6" id="KW-0809">Transit peptide</keyword>
<feature type="region of interest" description="Disordered" evidence="12">
    <location>
        <begin position="54"/>
        <end position="98"/>
    </location>
</feature>
<sequence>MASSAAMNVAKASTPSAARVATVAKPWSVTSGVYSHPTLSPTFFDTAALASSSRSRLPGPQVATSSPASYDRFTPSYPLRSSQPSSSSPSPHGSNSISDHEFNVRLSRAVSLLRATLSDFMRIGLVDYDTSHVSSSSSSSGLGIPALDRLGLGAILEAFGARSSAKAKARSELPTQHGADDADCPVYHPNIVFKFRPPSASLPNDSGSADAGLVTFSGRAMYFGSAHVLRMALSALFSQTSINLERAHLNKPGDGCTAGREDASLVLRMTFNGVVRVTQQVHEYTVVFKYRFDPETGMIVQHTVDRIEPAPGKKIYAGLAAAFARLAGLQPGVAEGVRNPAPYCVGRVGVRASTAAPAFALLPRASAASSRPISHAAFIERQRRRRGYATQSRRSDAPAHTPAAKGQHRDAAAATTAAAPSESTQPSSSFFSTPTGANDMPGPSLSSFLWPWGGAKALESSLSSRQQRWAPSSDDPTQVAYSPSGPWMHDRLPSSPTSLATYRPAPSPSLTRIIAGLSKARLTFLVTLSGMAGYALCPATLAAATTSGVGSGVTTLLLLTAGTALCSASANAINQLREVPYDAQMQRTRGRLLPSRSVTPLLAASFATSSAVGGVATLSLLSPTTAALGAANIVLYSFIYTPMKRTSIFNTWLGAVVGALPPLMGWSACTGGQLFDVFGADAPAWVLAVVLYCWQFPHFNALAHNLAPEYARGGYRMMSVLNPALNRRVALRHSIALLPICGLALPLSGAVYPLAYAVLSLPPNLAFLAATWRFWSKGDEGSARRCFWVSLVHLPAVMILAMGCKRGLWDWVWGEEQREEGEQAGDGRGKE</sequence>
<dbReference type="NCBIfam" id="TIGR01473">
    <property type="entry name" value="cyoE_ctaB"/>
    <property type="match status" value="1"/>
</dbReference>
<dbReference type="AlphaFoldDB" id="A0A316URC0"/>
<dbReference type="PANTHER" id="PTHR43448:SF2">
    <property type="entry name" value="PROTOHEME IX FARNESYLTRANSFERASE, MITOCHONDRIAL"/>
    <property type="match status" value="1"/>
</dbReference>
<dbReference type="EMBL" id="KZ819667">
    <property type="protein sequence ID" value="PWN27836.1"/>
    <property type="molecule type" value="Genomic_DNA"/>
</dbReference>
<feature type="transmembrane region" description="Helical" evidence="13">
    <location>
        <begin position="597"/>
        <end position="618"/>
    </location>
</feature>
<feature type="transmembrane region" description="Helical" evidence="13">
    <location>
        <begin position="522"/>
        <end position="544"/>
    </location>
</feature>
<dbReference type="STRING" id="1569628.A0A316URC0"/>
<keyword evidence="10 13" id="KW-0472">Membrane</keyword>
<dbReference type="Proteomes" id="UP000245884">
    <property type="component" value="Unassembled WGS sequence"/>
</dbReference>
<feature type="compositionally biased region" description="Low complexity" evidence="12">
    <location>
        <begin position="75"/>
        <end position="97"/>
    </location>
</feature>
<gene>
    <name evidence="14" type="ORF">BDZ90DRAFT_232221</name>
</gene>
<dbReference type="OrthoDB" id="5211at2759"/>
<evidence type="ECO:0000256" key="12">
    <source>
        <dbReference type="SAM" id="MobiDB-lite"/>
    </source>
</evidence>
<dbReference type="PROSITE" id="PS00943">
    <property type="entry name" value="UBIA"/>
    <property type="match status" value="1"/>
</dbReference>
<dbReference type="InterPro" id="IPR000537">
    <property type="entry name" value="UbiA_prenyltransferase"/>
</dbReference>
<evidence type="ECO:0000256" key="4">
    <source>
        <dbReference type="ARBA" id="ARBA00022679"/>
    </source>
</evidence>
<dbReference type="FunFam" id="1.10.357.140:FF:000004">
    <property type="entry name" value="Protoheme IX farnesyltransferase, mitochondrial"/>
    <property type="match status" value="1"/>
</dbReference>
<dbReference type="InterPro" id="IPR044878">
    <property type="entry name" value="UbiA_sf"/>
</dbReference>
<keyword evidence="15" id="KW-1185">Reference proteome</keyword>
<comment type="subcellular location">
    <subcellularLocation>
        <location evidence="1">Mitochondrion membrane</location>
        <topology evidence="1">Multi-pass membrane protein</topology>
    </subcellularLocation>
</comment>
<dbReference type="RefSeq" id="XP_025362448.1">
    <property type="nucleotide sequence ID" value="XM_025506174.1"/>
</dbReference>
<keyword evidence="8" id="KW-0496">Mitochondrion</keyword>
<comment type="similarity">
    <text evidence="2">Belongs to the UbiA prenyltransferase family.</text>
</comment>
<feature type="transmembrane region" description="Helical" evidence="13">
    <location>
        <begin position="729"/>
        <end position="748"/>
    </location>
</feature>
<evidence type="ECO:0000313" key="14">
    <source>
        <dbReference type="EMBL" id="PWN27836.1"/>
    </source>
</evidence>
<reference evidence="14 15" key="1">
    <citation type="journal article" date="2018" name="Mol. Biol. Evol.">
        <title>Broad Genomic Sampling Reveals a Smut Pathogenic Ancestry of the Fungal Clade Ustilaginomycotina.</title>
        <authorList>
            <person name="Kijpornyongpan T."/>
            <person name="Mondo S.J."/>
            <person name="Barry K."/>
            <person name="Sandor L."/>
            <person name="Lee J."/>
            <person name="Lipzen A."/>
            <person name="Pangilinan J."/>
            <person name="LaButti K."/>
            <person name="Hainaut M."/>
            <person name="Henrissat B."/>
            <person name="Grigoriev I.V."/>
            <person name="Spatafora J.W."/>
            <person name="Aime M.C."/>
        </authorList>
    </citation>
    <scope>NUCLEOTIDE SEQUENCE [LARGE SCALE GENOMIC DNA]</scope>
    <source>
        <strain evidence="14 15">MCA 5214</strain>
    </source>
</reference>
<feature type="transmembrane region" description="Helical" evidence="13">
    <location>
        <begin position="648"/>
        <end position="664"/>
    </location>
</feature>
<dbReference type="InterPro" id="IPR006369">
    <property type="entry name" value="Protohaem_IX_farnesylTrfase"/>
</dbReference>
<dbReference type="Pfam" id="PF01040">
    <property type="entry name" value="UbiA"/>
    <property type="match status" value="1"/>
</dbReference>